<dbReference type="PANTHER" id="PTHR43134">
    <property type="entry name" value="SIGNAL RECOGNITION PARTICLE RECEPTOR SUBUNIT ALPHA"/>
    <property type="match status" value="1"/>
</dbReference>
<dbReference type="HAMAP" id="MF_00920">
    <property type="entry name" value="FtsY"/>
    <property type="match status" value="1"/>
</dbReference>
<evidence type="ECO:0000256" key="7">
    <source>
        <dbReference type="ARBA" id="ARBA00023170"/>
    </source>
</evidence>
<protein>
    <recommendedName>
        <fullName evidence="10">Signal recognition particle receptor FtsY</fullName>
        <shortName evidence="10">SRP receptor</shortName>
        <ecNumber evidence="10">3.6.5.4</ecNumber>
    </recommendedName>
</protein>
<keyword evidence="4 10" id="KW-0378">Hydrolase</keyword>
<evidence type="ECO:0000256" key="10">
    <source>
        <dbReference type="HAMAP-Rule" id="MF_00920"/>
    </source>
</evidence>
<evidence type="ECO:0000256" key="5">
    <source>
        <dbReference type="ARBA" id="ARBA00023134"/>
    </source>
</evidence>
<dbReference type="InterPro" id="IPR000897">
    <property type="entry name" value="SRP54_GTPase_dom"/>
</dbReference>
<organism evidence="12">
    <name type="scientific">uncultured Thermomicrobiales bacterium</name>
    <dbReference type="NCBI Taxonomy" id="1645740"/>
    <lineage>
        <taxon>Bacteria</taxon>
        <taxon>Pseudomonadati</taxon>
        <taxon>Thermomicrobiota</taxon>
        <taxon>Thermomicrobia</taxon>
        <taxon>Thermomicrobiales</taxon>
        <taxon>environmental samples</taxon>
    </lineage>
</organism>
<comment type="catalytic activity">
    <reaction evidence="8 10">
        <text>GTP + H2O = GDP + phosphate + H(+)</text>
        <dbReference type="Rhea" id="RHEA:19669"/>
        <dbReference type="ChEBI" id="CHEBI:15377"/>
        <dbReference type="ChEBI" id="CHEBI:15378"/>
        <dbReference type="ChEBI" id="CHEBI:37565"/>
        <dbReference type="ChEBI" id="CHEBI:43474"/>
        <dbReference type="ChEBI" id="CHEBI:58189"/>
        <dbReference type="EC" id="3.6.5.4"/>
    </reaction>
</comment>
<evidence type="ECO:0000256" key="9">
    <source>
        <dbReference type="ARBA" id="ARBA00053570"/>
    </source>
</evidence>
<dbReference type="Gene3D" id="1.20.120.140">
    <property type="entry name" value="Signal recognition particle SRP54, nucleotide-binding domain"/>
    <property type="match status" value="1"/>
</dbReference>
<dbReference type="FunFam" id="3.40.50.300:FF:000053">
    <property type="entry name" value="Signal recognition particle receptor FtsY"/>
    <property type="match status" value="1"/>
</dbReference>
<dbReference type="InterPro" id="IPR042101">
    <property type="entry name" value="SRP54_N_sf"/>
</dbReference>
<dbReference type="EMBL" id="CADCWG010000065">
    <property type="protein sequence ID" value="CAA9543388.1"/>
    <property type="molecule type" value="Genomic_DNA"/>
</dbReference>
<keyword evidence="3 10" id="KW-0547">Nucleotide-binding</keyword>
<evidence type="ECO:0000256" key="3">
    <source>
        <dbReference type="ARBA" id="ARBA00022741"/>
    </source>
</evidence>
<dbReference type="SMART" id="SM00963">
    <property type="entry name" value="SRP54_N"/>
    <property type="match status" value="1"/>
</dbReference>
<comment type="subunit">
    <text evidence="10">Part of the signal recognition particle protein translocation system, which is composed of SRP and FtsY.</text>
</comment>
<dbReference type="Gene3D" id="3.40.50.300">
    <property type="entry name" value="P-loop containing nucleotide triphosphate hydrolases"/>
    <property type="match status" value="1"/>
</dbReference>
<feature type="binding site" evidence="10">
    <location>
        <begin position="203"/>
        <end position="207"/>
    </location>
    <ligand>
        <name>GTP</name>
        <dbReference type="ChEBI" id="CHEBI:37565"/>
    </ligand>
</feature>
<dbReference type="InterPro" id="IPR003593">
    <property type="entry name" value="AAA+_ATPase"/>
</dbReference>
<gene>
    <name evidence="10" type="primary">ftsY</name>
    <name evidence="12" type="ORF">AVDCRST_MAG49-1088</name>
</gene>
<dbReference type="SMART" id="SM00962">
    <property type="entry name" value="SRP54"/>
    <property type="match status" value="1"/>
</dbReference>
<dbReference type="GO" id="GO:0005047">
    <property type="term" value="F:signal recognition particle binding"/>
    <property type="evidence" value="ECO:0007669"/>
    <property type="project" value="TreeGrafter"/>
</dbReference>
<keyword evidence="5 10" id="KW-0342">GTP-binding</keyword>
<keyword evidence="6 10" id="KW-0472">Membrane</keyword>
<dbReference type="InterPro" id="IPR027417">
    <property type="entry name" value="P-loop_NTPase"/>
</dbReference>
<evidence type="ECO:0000256" key="2">
    <source>
        <dbReference type="ARBA" id="ARBA00022490"/>
    </source>
</evidence>
<dbReference type="InterPro" id="IPR036225">
    <property type="entry name" value="SRP/SRP_N"/>
</dbReference>
<reference evidence="12" key="1">
    <citation type="submission" date="2020-02" db="EMBL/GenBank/DDBJ databases">
        <authorList>
            <person name="Meier V. D."/>
        </authorList>
    </citation>
    <scope>NUCLEOTIDE SEQUENCE</scope>
    <source>
        <strain evidence="12">AVDCRST_MAG49</strain>
    </source>
</reference>
<dbReference type="GO" id="GO:0005886">
    <property type="term" value="C:plasma membrane"/>
    <property type="evidence" value="ECO:0007669"/>
    <property type="project" value="UniProtKB-SubCell"/>
</dbReference>
<dbReference type="AlphaFoldDB" id="A0A6J4U9K8"/>
<dbReference type="GO" id="GO:0003924">
    <property type="term" value="F:GTPase activity"/>
    <property type="evidence" value="ECO:0007669"/>
    <property type="project" value="UniProtKB-UniRule"/>
</dbReference>
<evidence type="ECO:0000313" key="12">
    <source>
        <dbReference type="EMBL" id="CAA9543388.1"/>
    </source>
</evidence>
<dbReference type="EC" id="3.6.5.4" evidence="10"/>
<proteinExistence type="inferred from homology"/>
<accession>A0A6J4U9K8</accession>
<dbReference type="PANTHER" id="PTHR43134:SF1">
    <property type="entry name" value="SIGNAL RECOGNITION PARTICLE RECEPTOR SUBUNIT ALPHA"/>
    <property type="match status" value="1"/>
</dbReference>
<feature type="domain" description="SRP54-type proteins GTP-binding" evidence="11">
    <location>
        <begin position="288"/>
        <end position="301"/>
    </location>
</feature>
<dbReference type="InterPro" id="IPR013822">
    <property type="entry name" value="Signal_recog_particl_SRP54_hlx"/>
</dbReference>
<dbReference type="CDD" id="cd17874">
    <property type="entry name" value="FtsY"/>
    <property type="match status" value="1"/>
</dbReference>
<dbReference type="GO" id="GO:0006614">
    <property type="term" value="P:SRP-dependent cotranslational protein targeting to membrane"/>
    <property type="evidence" value="ECO:0007669"/>
    <property type="project" value="InterPro"/>
</dbReference>
<comment type="similarity">
    <text evidence="10">Belongs to the GTP-binding SRP family. FtsY subfamily.</text>
</comment>
<dbReference type="SMART" id="SM00382">
    <property type="entry name" value="AAA"/>
    <property type="match status" value="1"/>
</dbReference>
<dbReference type="NCBIfam" id="TIGR00064">
    <property type="entry name" value="ftsY"/>
    <property type="match status" value="1"/>
</dbReference>
<dbReference type="Pfam" id="PF00448">
    <property type="entry name" value="SRP54"/>
    <property type="match status" value="1"/>
</dbReference>
<dbReference type="FunFam" id="1.20.120.140:FF:000002">
    <property type="entry name" value="Signal recognition particle receptor FtsY"/>
    <property type="match status" value="1"/>
</dbReference>
<keyword evidence="2 10" id="KW-0963">Cytoplasm</keyword>
<dbReference type="Pfam" id="PF02881">
    <property type="entry name" value="SRP54_N"/>
    <property type="match status" value="1"/>
</dbReference>
<dbReference type="GO" id="GO:0005737">
    <property type="term" value="C:cytoplasm"/>
    <property type="evidence" value="ECO:0007669"/>
    <property type="project" value="UniProtKB-SubCell"/>
</dbReference>
<keyword evidence="1 10" id="KW-1003">Cell membrane</keyword>
<dbReference type="InterPro" id="IPR004390">
    <property type="entry name" value="SR_rcpt_FtsY"/>
</dbReference>
<comment type="function">
    <text evidence="9">Involved in targeting and insertion of nascent membrane proteins into the cytoplasmic membrane. Acts as a receptor for the complex formed by the signal recognition particle (SRP) and the ribosome-nascent chain (RNC). Interaction with SRP-RNC leads to the transfer of the RNC complex to the Sec translocase for insertion into the membrane, the hydrolysis of GTP by both Ffh and FtsY, and the dissociation of the SRP-FtsY complex into the individual components.</text>
</comment>
<feature type="binding site" evidence="10">
    <location>
        <begin position="121"/>
        <end position="128"/>
    </location>
    <ligand>
        <name>GTP</name>
        <dbReference type="ChEBI" id="CHEBI:37565"/>
    </ligand>
</feature>
<dbReference type="SUPFAM" id="SSF52540">
    <property type="entry name" value="P-loop containing nucleoside triphosphate hydrolases"/>
    <property type="match status" value="1"/>
</dbReference>
<dbReference type="GO" id="GO:0005525">
    <property type="term" value="F:GTP binding"/>
    <property type="evidence" value="ECO:0007669"/>
    <property type="project" value="UniProtKB-UniRule"/>
</dbReference>
<evidence type="ECO:0000256" key="6">
    <source>
        <dbReference type="ARBA" id="ARBA00023136"/>
    </source>
</evidence>
<evidence type="ECO:0000256" key="8">
    <source>
        <dbReference type="ARBA" id="ARBA00048027"/>
    </source>
</evidence>
<dbReference type="SUPFAM" id="SSF47364">
    <property type="entry name" value="Domain of the SRP/SRP receptor G-proteins"/>
    <property type="match status" value="1"/>
</dbReference>
<comment type="subcellular location">
    <subcellularLocation>
        <location evidence="10">Cell membrane</location>
        <topology evidence="10">Peripheral membrane protein</topology>
        <orientation evidence="10">Cytoplasmic side</orientation>
    </subcellularLocation>
    <subcellularLocation>
        <location evidence="10">Cytoplasm</location>
    </subcellularLocation>
</comment>
<name>A0A6J4U9K8_9BACT</name>
<keyword evidence="7 10" id="KW-0675">Receptor</keyword>
<evidence type="ECO:0000256" key="4">
    <source>
        <dbReference type="ARBA" id="ARBA00022801"/>
    </source>
</evidence>
<evidence type="ECO:0000259" key="11">
    <source>
        <dbReference type="PROSITE" id="PS00300"/>
    </source>
</evidence>
<comment type="caution">
    <text evidence="10">Lacks conserved residue(s) required for the propagation of feature annotation.</text>
</comment>
<dbReference type="PROSITE" id="PS00300">
    <property type="entry name" value="SRP54"/>
    <property type="match status" value="1"/>
</dbReference>
<sequence length="321" mass="35512">MVLNRLFRRRSAPDVQLEQGLEKTRRSVFSEITRLFDRSAIDEELYVDLEMLLIQADLGWDVSQQLVAELRARVTRDRLRDPADAREVLRTEMVKLLELATRNRKVKILQRGVPFVIMVAGVNGVGKTTSIAKLAAYHQRFGRSVMLAAGDTFRAAAIDQLAVWGDRINAPVIAHRQGADPGAVVFDAMQAAHNRNVDVLIVDTAGRLHNKANLMFELTKIRKVMQRHVSEAPQEVLLVIDATSGQNGLIQAKEFAKSVEITDIMIAKLDSTSKGGIAFSVAKELGTPISYVGTGEKVTDLAEFRPDTYVDSLFFGVGEGL</sequence>
<evidence type="ECO:0000256" key="1">
    <source>
        <dbReference type="ARBA" id="ARBA00022475"/>
    </source>
</evidence>